<feature type="domain" description="Protein kinase" evidence="3">
    <location>
        <begin position="1"/>
        <end position="133"/>
    </location>
</feature>
<dbReference type="Proteomes" id="UP001235939">
    <property type="component" value="Chromosome 07"/>
</dbReference>
<sequence length="133" mass="15669">MLEVLTQHWVGVQEDLLRVRLEFEALKDLCHQHVCRLFQVIETELKYFLILEVFPSHLCFSCFTAPGGELFDYIVERDRLSEDEARYFFRQIVSAVAFLHYKGYAHRDLKPVSPPHLYGYLPGLIHRAPFLSK</sequence>
<dbReference type="PANTHER" id="PTHR24346">
    <property type="entry name" value="MAP/MICROTUBULE AFFINITY-REGULATING KINASE"/>
    <property type="match status" value="1"/>
</dbReference>
<dbReference type="EMBL" id="CP092869">
    <property type="protein sequence ID" value="UYV69783.1"/>
    <property type="molecule type" value="Genomic_DNA"/>
</dbReference>
<keyword evidence="1" id="KW-0547">Nucleotide-binding</keyword>
<dbReference type="InterPro" id="IPR011009">
    <property type="entry name" value="Kinase-like_dom_sf"/>
</dbReference>
<dbReference type="PANTHER" id="PTHR24346:SF30">
    <property type="entry name" value="MATERNAL EMBRYONIC LEUCINE ZIPPER KINASE"/>
    <property type="match status" value="1"/>
</dbReference>
<evidence type="ECO:0000256" key="1">
    <source>
        <dbReference type="ARBA" id="ARBA00022741"/>
    </source>
</evidence>
<name>A0ABY6KLQ9_9ARAC</name>
<dbReference type="Gene3D" id="1.10.510.10">
    <property type="entry name" value="Transferase(Phosphotransferase) domain 1"/>
    <property type="match status" value="1"/>
</dbReference>
<gene>
    <name evidence="4" type="ORF">LAZ67_7000723</name>
</gene>
<dbReference type="SUPFAM" id="SSF56112">
    <property type="entry name" value="Protein kinase-like (PK-like)"/>
    <property type="match status" value="1"/>
</dbReference>
<accession>A0ABY6KLQ9</accession>
<evidence type="ECO:0000259" key="3">
    <source>
        <dbReference type="PROSITE" id="PS50011"/>
    </source>
</evidence>
<evidence type="ECO:0000313" key="5">
    <source>
        <dbReference type="Proteomes" id="UP001235939"/>
    </source>
</evidence>
<reference evidence="4 5" key="1">
    <citation type="submission" date="2022-01" db="EMBL/GenBank/DDBJ databases">
        <title>A chromosomal length assembly of Cordylochernes scorpioides.</title>
        <authorList>
            <person name="Zeh D."/>
            <person name="Zeh J."/>
        </authorList>
    </citation>
    <scope>NUCLEOTIDE SEQUENCE [LARGE SCALE GENOMIC DNA]</scope>
    <source>
        <strain evidence="4">IN4F17</strain>
        <tissue evidence="4">Whole Body</tissue>
    </source>
</reference>
<keyword evidence="2" id="KW-0067">ATP-binding</keyword>
<dbReference type="PROSITE" id="PS50011">
    <property type="entry name" value="PROTEIN_KINASE_DOM"/>
    <property type="match status" value="1"/>
</dbReference>
<keyword evidence="5" id="KW-1185">Reference proteome</keyword>
<evidence type="ECO:0000256" key="2">
    <source>
        <dbReference type="ARBA" id="ARBA00022840"/>
    </source>
</evidence>
<dbReference type="InterPro" id="IPR000719">
    <property type="entry name" value="Prot_kinase_dom"/>
</dbReference>
<evidence type="ECO:0000313" key="4">
    <source>
        <dbReference type="EMBL" id="UYV69783.1"/>
    </source>
</evidence>
<dbReference type="Pfam" id="PF00069">
    <property type="entry name" value="Pkinase"/>
    <property type="match status" value="1"/>
</dbReference>
<protein>
    <submittedName>
        <fullName evidence="4">MELK</fullName>
    </submittedName>
</protein>
<proteinExistence type="predicted"/>
<organism evidence="4 5">
    <name type="scientific">Cordylochernes scorpioides</name>
    <dbReference type="NCBI Taxonomy" id="51811"/>
    <lineage>
        <taxon>Eukaryota</taxon>
        <taxon>Metazoa</taxon>
        <taxon>Ecdysozoa</taxon>
        <taxon>Arthropoda</taxon>
        <taxon>Chelicerata</taxon>
        <taxon>Arachnida</taxon>
        <taxon>Pseudoscorpiones</taxon>
        <taxon>Cheliferoidea</taxon>
        <taxon>Chernetidae</taxon>
        <taxon>Cordylochernes</taxon>
    </lineage>
</organism>